<reference evidence="1 2" key="1">
    <citation type="submission" date="2017-06" db="EMBL/GenBank/DDBJ databases">
        <title>Hymenobacter amundsenii sp. nov. isolated from regoliths in Antarctica.</title>
        <authorList>
            <person name="Sedlacek I."/>
            <person name="Kralova S."/>
            <person name="Pantucek R."/>
            <person name="Svec P."/>
            <person name="Holochova P."/>
            <person name="Stankova E."/>
            <person name="Vrbovska V."/>
            <person name="Busse H.-J."/>
        </authorList>
    </citation>
    <scope>NUCLEOTIDE SEQUENCE [LARGE SCALE GENOMIC DNA]</scope>
    <source>
        <strain evidence="1 2">CCM 8682</strain>
    </source>
</reference>
<dbReference type="AlphaFoldDB" id="A0A246FL97"/>
<comment type="caution">
    <text evidence="1">The sequence shown here is derived from an EMBL/GenBank/DDBJ whole genome shotgun (WGS) entry which is preliminary data.</text>
</comment>
<evidence type="ECO:0000313" key="2">
    <source>
        <dbReference type="Proteomes" id="UP000197277"/>
    </source>
</evidence>
<proteinExistence type="predicted"/>
<evidence type="ECO:0000313" key="1">
    <source>
        <dbReference type="EMBL" id="OWP63511.1"/>
    </source>
</evidence>
<gene>
    <name evidence="1" type="ORF">CDA63_09040</name>
</gene>
<accession>A0A246FL97</accession>
<sequence length="100" mass="11339">MAVEVVTKEEHEKMVQELAALRGEVQELREQIGITWIDQKAAEALTGRSPSWFYARRTDGTLPIAQMPRDHGSRRNKYSRADCVKYGREHGVLPPAGFQS</sequence>
<name>A0A246FL97_9BACT</name>
<dbReference type="EMBL" id="NIRR01000011">
    <property type="protein sequence ID" value="OWP63511.1"/>
    <property type="molecule type" value="Genomic_DNA"/>
</dbReference>
<keyword evidence="2" id="KW-1185">Reference proteome</keyword>
<organism evidence="1 2">
    <name type="scientific">Hymenobacter amundsenii</name>
    <dbReference type="NCBI Taxonomy" id="2006685"/>
    <lineage>
        <taxon>Bacteria</taxon>
        <taxon>Pseudomonadati</taxon>
        <taxon>Bacteroidota</taxon>
        <taxon>Cytophagia</taxon>
        <taxon>Cytophagales</taxon>
        <taxon>Hymenobacteraceae</taxon>
        <taxon>Hymenobacter</taxon>
    </lineage>
</organism>
<protein>
    <submittedName>
        <fullName evidence="1">Uncharacterized protein</fullName>
    </submittedName>
</protein>
<dbReference type="Proteomes" id="UP000197277">
    <property type="component" value="Unassembled WGS sequence"/>
</dbReference>